<dbReference type="AlphaFoldDB" id="A0A939GYV6"/>
<evidence type="ECO:0000313" key="3">
    <source>
        <dbReference type="EMBL" id="MBO1249298.1"/>
    </source>
</evidence>
<dbReference type="PANTHER" id="PTHR38034:SF1">
    <property type="entry name" value="INNER MEMBRANE PROTEIN YPJD"/>
    <property type="match status" value="1"/>
</dbReference>
<protein>
    <submittedName>
        <fullName evidence="3">Cytochrome c biogenesis protein CcsA</fullName>
    </submittedName>
</protein>
<dbReference type="InterPro" id="IPR052372">
    <property type="entry name" value="YpjD/HemX"/>
</dbReference>
<dbReference type="EMBL" id="JAFNME010000008">
    <property type="protein sequence ID" value="MBO1249298.1"/>
    <property type="molecule type" value="Genomic_DNA"/>
</dbReference>
<dbReference type="GO" id="GO:0020037">
    <property type="term" value="F:heme binding"/>
    <property type="evidence" value="ECO:0007669"/>
    <property type="project" value="InterPro"/>
</dbReference>
<name>A0A939GYV6_9BURK</name>
<feature type="transmembrane region" description="Helical" evidence="1">
    <location>
        <begin position="65"/>
        <end position="84"/>
    </location>
</feature>
<feature type="transmembrane region" description="Helical" evidence="1">
    <location>
        <begin position="12"/>
        <end position="31"/>
    </location>
</feature>
<evidence type="ECO:0000259" key="2">
    <source>
        <dbReference type="Pfam" id="PF01578"/>
    </source>
</evidence>
<comment type="caution">
    <text evidence="3">The sequence shown here is derived from an EMBL/GenBank/DDBJ whole genome shotgun (WGS) entry which is preliminary data.</text>
</comment>
<feature type="transmembrane region" description="Helical" evidence="1">
    <location>
        <begin position="211"/>
        <end position="229"/>
    </location>
</feature>
<reference evidence="3" key="1">
    <citation type="submission" date="2021-03" db="EMBL/GenBank/DDBJ databases">
        <title>Comamonas denitrificans.</title>
        <authorList>
            <person name="Finster K."/>
        </authorList>
    </citation>
    <scope>NUCLEOTIDE SEQUENCE</scope>
    <source>
        <strain evidence="3">MM2021_4</strain>
    </source>
</reference>
<proteinExistence type="predicted"/>
<feature type="domain" description="Cytochrome c assembly protein" evidence="2">
    <location>
        <begin position="42"/>
        <end position="263"/>
    </location>
</feature>
<keyword evidence="1" id="KW-0812">Transmembrane</keyword>
<feature type="transmembrane region" description="Helical" evidence="1">
    <location>
        <begin position="43"/>
        <end position="59"/>
    </location>
</feature>
<sequence length="268" mass="28992">MALHPHFSAPTSVWTLAPAGMATLAYLLAAFSAQRAGQARTSLYTAWGLHLLSLVAGVFNTPAHFGFAPALSITAWLMLTMYLVEQQLYPRMRAASLLALMGAVAVLLAVFFPGTSLANGPSVWLPLHLTLGVASYGLFAAAVVHAGLMTRAERRMRRASEDGTGVPLLTLERIMFHCVNAGFVLLTATLLVGWLFGEVLYGHPWRFDHKTVFSLLAWVVFAVLLVGRARFGWRGLHATRMVYAGAVMLLLGYAGSRFVLEVLLGHGA</sequence>
<evidence type="ECO:0000313" key="4">
    <source>
        <dbReference type="Proteomes" id="UP000664731"/>
    </source>
</evidence>
<feature type="transmembrane region" description="Helical" evidence="1">
    <location>
        <begin position="127"/>
        <end position="148"/>
    </location>
</feature>
<feature type="transmembrane region" description="Helical" evidence="1">
    <location>
        <begin position="241"/>
        <end position="260"/>
    </location>
</feature>
<gene>
    <name evidence="3" type="primary">ccsA</name>
    <name evidence="3" type="ORF">J1777_05525</name>
</gene>
<organism evidence="3 4">
    <name type="scientific">Comamonas denitrificans</name>
    <dbReference type="NCBI Taxonomy" id="117506"/>
    <lineage>
        <taxon>Bacteria</taxon>
        <taxon>Pseudomonadati</taxon>
        <taxon>Pseudomonadota</taxon>
        <taxon>Betaproteobacteria</taxon>
        <taxon>Burkholderiales</taxon>
        <taxon>Comamonadaceae</taxon>
        <taxon>Comamonas</taxon>
    </lineage>
</organism>
<feature type="transmembrane region" description="Helical" evidence="1">
    <location>
        <begin position="174"/>
        <end position="196"/>
    </location>
</feature>
<accession>A0A939GYV6</accession>
<dbReference type="Pfam" id="PF01578">
    <property type="entry name" value="Cytochrom_C_asm"/>
    <property type="match status" value="1"/>
</dbReference>
<dbReference type="RefSeq" id="WP_207574812.1">
    <property type="nucleotide sequence ID" value="NZ_JAFNME010000008.1"/>
</dbReference>
<dbReference type="GO" id="GO:0017004">
    <property type="term" value="P:cytochrome complex assembly"/>
    <property type="evidence" value="ECO:0007669"/>
    <property type="project" value="InterPro"/>
</dbReference>
<keyword evidence="4" id="KW-1185">Reference proteome</keyword>
<evidence type="ECO:0000256" key="1">
    <source>
        <dbReference type="SAM" id="Phobius"/>
    </source>
</evidence>
<dbReference type="Proteomes" id="UP000664731">
    <property type="component" value="Unassembled WGS sequence"/>
</dbReference>
<dbReference type="PANTHER" id="PTHR38034">
    <property type="entry name" value="INNER MEMBRANE PROTEIN YPJD"/>
    <property type="match status" value="1"/>
</dbReference>
<keyword evidence="1" id="KW-1133">Transmembrane helix</keyword>
<dbReference type="InterPro" id="IPR002541">
    <property type="entry name" value="Cyt_c_assembly"/>
</dbReference>
<keyword evidence="1" id="KW-0472">Membrane</keyword>
<feature type="transmembrane region" description="Helical" evidence="1">
    <location>
        <begin position="96"/>
        <end position="115"/>
    </location>
</feature>